<keyword evidence="3" id="KW-1185">Reference proteome</keyword>
<dbReference type="OrthoDB" id="7488092at2759"/>
<accession>A0A9J7EAR0</accession>
<feature type="chain" id="PRO_5039955450" evidence="2">
    <location>
        <begin position="17"/>
        <end position="243"/>
    </location>
</feature>
<proteinExistence type="predicted"/>
<gene>
    <name evidence="4" type="primary">LOC111357192</name>
</gene>
<evidence type="ECO:0000313" key="4">
    <source>
        <dbReference type="RefSeq" id="XP_022827553.1"/>
    </source>
</evidence>
<evidence type="ECO:0000256" key="2">
    <source>
        <dbReference type="SAM" id="SignalP"/>
    </source>
</evidence>
<dbReference type="Proteomes" id="UP000301870">
    <property type="component" value="Chromosome 24"/>
</dbReference>
<feature type="region of interest" description="Disordered" evidence="1">
    <location>
        <begin position="44"/>
        <end position="67"/>
    </location>
</feature>
<evidence type="ECO:0000313" key="3">
    <source>
        <dbReference type="Proteomes" id="UP000301870"/>
    </source>
</evidence>
<name>A0A9J7EAR0_SPOLT</name>
<dbReference type="RefSeq" id="XP_022827553.1">
    <property type="nucleotide sequence ID" value="XM_022971785.1"/>
</dbReference>
<dbReference type="GeneID" id="111357192"/>
<sequence length="243" mass="28226">MFLIYAIFIVIPFVTSSSYDDENSYRSSVMEAKRPILRMPVMSESEEYEEGTDRREGTSTEYTETTEGARPVRDLTLLVHWLIDKFGYDVPQGRKNNDGLMEPGIKIPVLHAQSDENEETTPKPTEPEKGNFTSLITLAKLKKQNKEKLEPFWVTDLKDFIKDLTTKFGQQDVAQYTKPIIASLEKKHHVQIRDIDLDQYGDIFINYVRTKSSKKRERPEGRAMRYKSKHNRPKPKLNYENSG</sequence>
<dbReference type="KEGG" id="sliu:111357192"/>
<feature type="region of interest" description="Disordered" evidence="1">
    <location>
        <begin position="212"/>
        <end position="243"/>
    </location>
</feature>
<keyword evidence="2" id="KW-0732">Signal</keyword>
<organism evidence="3 4">
    <name type="scientific">Spodoptera litura</name>
    <name type="common">Asian cotton leafworm</name>
    <dbReference type="NCBI Taxonomy" id="69820"/>
    <lineage>
        <taxon>Eukaryota</taxon>
        <taxon>Metazoa</taxon>
        <taxon>Ecdysozoa</taxon>
        <taxon>Arthropoda</taxon>
        <taxon>Hexapoda</taxon>
        <taxon>Insecta</taxon>
        <taxon>Pterygota</taxon>
        <taxon>Neoptera</taxon>
        <taxon>Endopterygota</taxon>
        <taxon>Lepidoptera</taxon>
        <taxon>Glossata</taxon>
        <taxon>Ditrysia</taxon>
        <taxon>Noctuoidea</taxon>
        <taxon>Noctuidae</taxon>
        <taxon>Amphipyrinae</taxon>
        <taxon>Spodoptera</taxon>
    </lineage>
</organism>
<reference evidence="4" key="1">
    <citation type="submission" date="2025-08" db="UniProtKB">
        <authorList>
            <consortium name="RefSeq"/>
        </authorList>
    </citation>
    <scope>IDENTIFICATION</scope>
    <source>
        <strain evidence="4">Ishihara</strain>
        <tissue evidence="4">Whole body</tissue>
    </source>
</reference>
<evidence type="ECO:0000256" key="1">
    <source>
        <dbReference type="SAM" id="MobiDB-lite"/>
    </source>
</evidence>
<feature type="compositionally biased region" description="Basic residues" evidence="1">
    <location>
        <begin position="224"/>
        <end position="235"/>
    </location>
</feature>
<dbReference type="AlphaFoldDB" id="A0A9J7EAR0"/>
<feature type="signal peptide" evidence="2">
    <location>
        <begin position="1"/>
        <end position="16"/>
    </location>
</feature>
<protein>
    <submittedName>
        <fullName evidence="4">Uncharacterized protein LOC111357192</fullName>
    </submittedName>
</protein>